<evidence type="ECO:0000256" key="4">
    <source>
        <dbReference type="ARBA" id="ARBA00038101"/>
    </source>
</evidence>
<dbReference type="Pfam" id="PF08238">
    <property type="entry name" value="Sel1"/>
    <property type="match status" value="6"/>
</dbReference>
<dbReference type="Gene3D" id="1.10.510.10">
    <property type="entry name" value="Transferase(Phosphotransferase) domain 1"/>
    <property type="match status" value="1"/>
</dbReference>
<evidence type="ECO:0000256" key="5">
    <source>
        <dbReference type="PROSITE-ProRule" id="PRU10141"/>
    </source>
</evidence>
<dbReference type="PROSITE" id="PS50011">
    <property type="entry name" value="PROTEIN_KINASE_DOM"/>
    <property type="match status" value="1"/>
</dbReference>
<evidence type="ECO:0000256" key="1">
    <source>
        <dbReference type="ARBA" id="ARBA00022527"/>
    </source>
</evidence>
<accession>A0A9P6QCL7</accession>
<dbReference type="SUPFAM" id="SSF81901">
    <property type="entry name" value="HCP-like"/>
    <property type="match status" value="2"/>
</dbReference>
<proteinExistence type="inferred from homology"/>
<evidence type="ECO:0000256" key="2">
    <source>
        <dbReference type="ARBA" id="ARBA00022741"/>
    </source>
</evidence>
<comment type="similarity">
    <text evidence="4">Belongs to the sel-1 family.</text>
</comment>
<evidence type="ECO:0000313" key="7">
    <source>
        <dbReference type="EMBL" id="KAG0262958.1"/>
    </source>
</evidence>
<dbReference type="SMART" id="SM00220">
    <property type="entry name" value="S_TKc"/>
    <property type="match status" value="1"/>
</dbReference>
<reference evidence="7" key="1">
    <citation type="journal article" date="2020" name="Fungal Divers.">
        <title>Resolving the Mortierellaceae phylogeny through synthesis of multi-gene phylogenetics and phylogenomics.</title>
        <authorList>
            <person name="Vandepol N."/>
            <person name="Liber J."/>
            <person name="Desiro A."/>
            <person name="Na H."/>
            <person name="Kennedy M."/>
            <person name="Barry K."/>
            <person name="Grigoriev I.V."/>
            <person name="Miller A.N."/>
            <person name="O'Donnell K."/>
            <person name="Stajich J.E."/>
            <person name="Bonito G."/>
        </authorList>
    </citation>
    <scope>NUCLEOTIDE SEQUENCE</scope>
    <source>
        <strain evidence="7">BC1065</strain>
    </source>
</reference>
<dbReference type="AlphaFoldDB" id="A0A9P6QCL7"/>
<dbReference type="GO" id="GO:0004674">
    <property type="term" value="F:protein serine/threonine kinase activity"/>
    <property type="evidence" value="ECO:0007669"/>
    <property type="project" value="UniProtKB-KW"/>
</dbReference>
<dbReference type="InterPro" id="IPR000719">
    <property type="entry name" value="Prot_kinase_dom"/>
</dbReference>
<feature type="binding site" evidence="5">
    <location>
        <position position="39"/>
    </location>
    <ligand>
        <name>ATP</name>
        <dbReference type="ChEBI" id="CHEBI:30616"/>
    </ligand>
</feature>
<dbReference type="InterPro" id="IPR050767">
    <property type="entry name" value="Sel1_AlgK"/>
</dbReference>
<name>A0A9P6QCL7_9FUNG</name>
<dbReference type="OrthoDB" id="2390637at2759"/>
<dbReference type="InterPro" id="IPR017441">
    <property type="entry name" value="Protein_kinase_ATP_BS"/>
</dbReference>
<organism evidence="7 8">
    <name type="scientific">Actinomortierella ambigua</name>
    <dbReference type="NCBI Taxonomy" id="1343610"/>
    <lineage>
        <taxon>Eukaryota</taxon>
        <taxon>Fungi</taxon>
        <taxon>Fungi incertae sedis</taxon>
        <taxon>Mucoromycota</taxon>
        <taxon>Mortierellomycotina</taxon>
        <taxon>Mortierellomycetes</taxon>
        <taxon>Mortierellales</taxon>
        <taxon>Mortierellaceae</taxon>
        <taxon>Actinomortierella</taxon>
    </lineage>
</organism>
<dbReference type="PANTHER" id="PTHR11102:SF160">
    <property type="entry name" value="ERAD-ASSOCIATED E3 UBIQUITIN-PROTEIN LIGASE COMPONENT HRD3"/>
    <property type="match status" value="1"/>
</dbReference>
<dbReference type="Proteomes" id="UP000807716">
    <property type="component" value="Unassembled WGS sequence"/>
</dbReference>
<dbReference type="GO" id="GO:0005524">
    <property type="term" value="F:ATP binding"/>
    <property type="evidence" value="ECO:0007669"/>
    <property type="project" value="UniProtKB-UniRule"/>
</dbReference>
<keyword evidence="1" id="KW-0808">Transferase</keyword>
<dbReference type="InterPro" id="IPR001245">
    <property type="entry name" value="Ser-Thr/Tyr_kinase_cat_dom"/>
</dbReference>
<evidence type="ECO:0000256" key="3">
    <source>
        <dbReference type="ARBA" id="ARBA00022840"/>
    </source>
</evidence>
<dbReference type="PANTHER" id="PTHR11102">
    <property type="entry name" value="SEL-1-LIKE PROTEIN"/>
    <property type="match status" value="1"/>
</dbReference>
<dbReference type="InterPro" id="IPR006597">
    <property type="entry name" value="Sel1-like"/>
</dbReference>
<dbReference type="Pfam" id="PF07714">
    <property type="entry name" value="PK_Tyr_Ser-Thr"/>
    <property type="match status" value="1"/>
</dbReference>
<gene>
    <name evidence="7" type="ORF">DFQ27_002025</name>
</gene>
<feature type="domain" description="Protein kinase" evidence="6">
    <location>
        <begin position="12"/>
        <end position="267"/>
    </location>
</feature>
<keyword evidence="1" id="KW-0418">Kinase</keyword>
<dbReference type="PRINTS" id="PR00109">
    <property type="entry name" value="TYRKINASE"/>
</dbReference>
<keyword evidence="1" id="KW-0723">Serine/threonine-protein kinase</keyword>
<dbReference type="EMBL" id="JAAAJB010000172">
    <property type="protein sequence ID" value="KAG0262958.1"/>
    <property type="molecule type" value="Genomic_DNA"/>
</dbReference>
<evidence type="ECO:0000313" key="8">
    <source>
        <dbReference type="Proteomes" id="UP000807716"/>
    </source>
</evidence>
<dbReference type="SMART" id="SM00671">
    <property type="entry name" value="SEL1"/>
    <property type="match status" value="6"/>
</dbReference>
<dbReference type="InterPro" id="IPR011990">
    <property type="entry name" value="TPR-like_helical_dom_sf"/>
</dbReference>
<dbReference type="PROSITE" id="PS00107">
    <property type="entry name" value="PROTEIN_KINASE_ATP"/>
    <property type="match status" value="1"/>
</dbReference>
<sequence length="516" mass="57282">MVNSTPDFVSSLSLQKVIGSGSYGSVYHARWEGREVAIKQLFITASEAAMDESIKREIQLLETLRDERIIEIYGATSYEDRLVVVMEYADGGCLDEAIESRIFDWPDRFRLADEMAQGLAYIHAKGVLHCDLKSMNVLLTGRKQAKLCDFGFATIKAHAASVSTDLKGTFRWMAPEIFEARPTYSNKSDVYSLGMVLWEMAAGQTTPFEVYSDNFSVAKAVMRGEKETLPADTPSDYRRWVEQCWSFDPAKRPEASAMVGKIGKASLSVNTPTSSPGDEKAKGTVAALSAKADKGDVQAQLALAAMYEDGTDGVEQDYEEALKWYLRAAERQSPEGQRKTSEFFRMGRGTEQDYDVGLSWMRKAVDGGYAVAQREFGQMYLLGGDCVRESVVDAMVWLRKAADQGNAAAQNDIGVMYRLGRGVKQNYADSVSWFRKSAEQGDADGQYNLGWMYATGRGIERDYVQAASWFKKSAEQGNARAQGGLKVMYKQGKAVPKDVEQAARWFQRSDAVKVPS</sequence>
<dbReference type="PROSITE" id="PS00108">
    <property type="entry name" value="PROTEIN_KINASE_ST"/>
    <property type="match status" value="1"/>
</dbReference>
<keyword evidence="2 5" id="KW-0547">Nucleotide-binding</keyword>
<dbReference type="SUPFAM" id="SSF56112">
    <property type="entry name" value="Protein kinase-like (PK-like)"/>
    <property type="match status" value="1"/>
</dbReference>
<protein>
    <recommendedName>
        <fullName evidence="6">Protein kinase domain-containing protein</fullName>
    </recommendedName>
</protein>
<dbReference type="Gene3D" id="1.25.40.10">
    <property type="entry name" value="Tetratricopeptide repeat domain"/>
    <property type="match status" value="2"/>
</dbReference>
<comment type="caution">
    <text evidence="7">The sequence shown here is derived from an EMBL/GenBank/DDBJ whole genome shotgun (WGS) entry which is preliminary data.</text>
</comment>
<dbReference type="InterPro" id="IPR011009">
    <property type="entry name" value="Kinase-like_dom_sf"/>
</dbReference>
<keyword evidence="8" id="KW-1185">Reference proteome</keyword>
<dbReference type="CDD" id="cd13999">
    <property type="entry name" value="STKc_MAP3K-like"/>
    <property type="match status" value="1"/>
</dbReference>
<evidence type="ECO:0000259" key="6">
    <source>
        <dbReference type="PROSITE" id="PS50011"/>
    </source>
</evidence>
<dbReference type="InterPro" id="IPR008271">
    <property type="entry name" value="Ser/Thr_kinase_AS"/>
</dbReference>
<keyword evidence="3 5" id="KW-0067">ATP-binding</keyword>